<keyword evidence="3" id="KW-1185">Reference proteome</keyword>
<sequence length="292" mass="34435">MAYARHQSFYIRDRWFSKGLRAVKQNKRFFFDEFAFETIGLGKNMLESLKYWLLAFDVLEERTEEGQRVHVLSELGDILFDSDRLLQRNESLSILHYHLVRNKKDLSTVFDWYFNKYKETMVSKGDLFNSFSTWVSQNEMKEVSQNSLKRDIDCLIQFYTKVPDVNDPEDVLFCPFSKLSLMRSERSGERDDTIRKVTPEISTIGISSLYYVLLDYDRISEDRLISVDEIVNSDNLWGRVFNLTRNKVVEVLNSLTTHDKYPIEYIRTNNLDYVRVPAISSVDYIKGELLKG</sequence>
<dbReference type="AlphaFoldDB" id="A0A1A5YJB1"/>
<dbReference type="RefSeq" id="WP_068683045.1">
    <property type="nucleotide sequence ID" value="NZ_LYPA01000054.1"/>
</dbReference>
<dbReference type="STRING" id="1844972.A7K91_14125"/>
<protein>
    <recommendedName>
        <fullName evidence="1">DUF4007 domain-containing protein</fullName>
    </recommendedName>
</protein>
<dbReference type="EMBL" id="LYPA01000054">
    <property type="protein sequence ID" value="OBR65701.1"/>
    <property type="molecule type" value="Genomic_DNA"/>
</dbReference>
<accession>A0A1A5YJB1</accession>
<dbReference type="OrthoDB" id="747541at2"/>
<dbReference type="Proteomes" id="UP000092024">
    <property type="component" value="Unassembled WGS sequence"/>
</dbReference>
<proteinExistence type="predicted"/>
<evidence type="ECO:0000313" key="3">
    <source>
        <dbReference type="Proteomes" id="UP000092024"/>
    </source>
</evidence>
<reference evidence="2" key="1">
    <citation type="submission" date="2016-05" db="EMBL/GenBank/DDBJ databases">
        <title>Paenibacillus oryzae. sp. nov., isolated from the rice root.</title>
        <authorList>
            <person name="Zhang J."/>
            <person name="Zhang X."/>
        </authorList>
    </citation>
    <scope>NUCLEOTIDE SEQUENCE [LARGE SCALE GENOMIC DNA]</scope>
    <source>
        <strain evidence="2">1DrF-4</strain>
    </source>
</reference>
<comment type="caution">
    <text evidence="2">The sequence shown here is derived from an EMBL/GenBank/DDBJ whole genome shotgun (WGS) entry which is preliminary data.</text>
</comment>
<gene>
    <name evidence="2" type="ORF">A7K91_14125</name>
</gene>
<evidence type="ECO:0000259" key="1">
    <source>
        <dbReference type="Pfam" id="PF13182"/>
    </source>
</evidence>
<organism evidence="2 3">
    <name type="scientific">Paenibacillus oryzae</name>
    <dbReference type="NCBI Taxonomy" id="1844972"/>
    <lineage>
        <taxon>Bacteria</taxon>
        <taxon>Bacillati</taxon>
        <taxon>Bacillota</taxon>
        <taxon>Bacilli</taxon>
        <taxon>Bacillales</taxon>
        <taxon>Paenibacillaceae</taxon>
        <taxon>Paenibacillus</taxon>
    </lineage>
</organism>
<name>A0A1A5YJB1_9BACL</name>
<feature type="domain" description="DUF4007" evidence="1">
    <location>
        <begin position="3"/>
        <end position="278"/>
    </location>
</feature>
<dbReference type="InterPro" id="IPR025248">
    <property type="entry name" value="DUF4007"/>
</dbReference>
<evidence type="ECO:0000313" key="2">
    <source>
        <dbReference type="EMBL" id="OBR65701.1"/>
    </source>
</evidence>
<dbReference type="Pfam" id="PF13182">
    <property type="entry name" value="DUF4007"/>
    <property type="match status" value="1"/>
</dbReference>